<accession>A0A8J7ASZ0</accession>
<dbReference type="GO" id="GO:0005975">
    <property type="term" value="P:carbohydrate metabolic process"/>
    <property type="evidence" value="ECO:0007669"/>
    <property type="project" value="InterPro"/>
</dbReference>
<protein>
    <submittedName>
        <fullName evidence="2">Transaldolase</fullName>
    </submittedName>
</protein>
<evidence type="ECO:0000256" key="1">
    <source>
        <dbReference type="ARBA" id="ARBA00023270"/>
    </source>
</evidence>
<reference evidence="2" key="1">
    <citation type="submission" date="2020-10" db="EMBL/GenBank/DDBJ databases">
        <authorList>
            <person name="Castelo-Branco R."/>
            <person name="Eusebio N."/>
            <person name="Adriana R."/>
            <person name="Vieira A."/>
            <person name="Brugerolle De Fraissinette N."/>
            <person name="Rezende De Castro R."/>
            <person name="Schneider M.P."/>
            <person name="Vasconcelos V."/>
            <person name="Leao P.N."/>
        </authorList>
    </citation>
    <scope>NUCLEOTIDE SEQUENCE</scope>
    <source>
        <strain evidence="2">LEGE 07310</strain>
    </source>
</reference>
<dbReference type="Proteomes" id="UP000636505">
    <property type="component" value="Unassembled WGS sequence"/>
</dbReference>
<organism evidence="2 3">
    <name type="scientific">Vasconcelosia minhoensis LEGE 07310</name>
    <dbReference type="NCBI Taxonomy" id="915328"/>
    <lineage>
        <taxon>Bacteria</taxon>
        <taxon>Bacillati</taxon>
        <taxon>Cyanobacteriota</taxon>
        <taxon>Cyanophyceae</taxon>
        <taxon>Nodosilineales</taxon>
        <taxon>Cymatolegaceae</taxon>
        <taxon>Vasconcelosia</taxon>
        <taxon>Vasconcelosia minhoensis</taxon>
    </lineage>
</organism>
<comment type="caution">
    <text evidence="2">The sequence shown here is derived from an EMBL/GenBank/DDBJ whole genome shotgun (WGS) entry which is preliminary data.</text>
</comment>
<dbReference type="Gene3D" id="3.20.20.70">
    <property type="entry name" value="Aldolase class I"/>
    <property type="match status" value="1"/>
</dbReference>
<sequence>MTMPNFPPPRLRLCLDTADASAWQTWLPIGLFYGVTCNPLLLEQAGVPCTVATLITLAEQAFDLGAKEIQIQTWGDSTADLVETGERLAAIDRRVVVKIPITREGTTAAAQLISRGARVTLTAVYAVHQVLIAAALGAEYVAPYLGRITDDQGRDGRADLAAMQQALSGVDSSTRILTASIRQIEDIVFLAQQGLDTFTVSAAIAAAFFDVAATQSATEDFERAARKMSSLP</sequence>
<keyword evidence="1" id="KW-0704">Schiff base</keyword>
<dbReference type="AlphaFoldDB" id="A0A8J7ASZ0"/>
<dbReference type="SUPFAM" id="SSF51569">
    <property type="entry name" value="Aldolase"/>
    <property type="match status" value="1"/>
</dbReference>
<name>A0A8J7ASZ0_9CYAN</name>
<evidence type="ECO:0000313" key="2">
    <source>
        <dbReference type="EMBL" id="MBE9080266.1"/>
    </source>
</evidence>
<dbReference type="PANTHER" id="PTHR10683">
    <property type="entry name" value="TRANSALDOLASE"/>
    <property type="match status" value="1"/>
</dbReference>
<evidence type="ECO:0000313" key="3">
    <source>
        <dbReference type="Proteomes" id="UP000636505"/>
    </source>
</evidence>
<dbReference type="Pfam" id="PF00923">
    <property type="entry name" value="TAL_FSA"/>
    <property type="match status" value="1"/>
</dbReference>
<dbReference type="InterPro" id="IPR013785">
    <property type="entry name" value="Aldolase_TIM"/>
</dbReference>
<keyword evidence="3" id="KW-1185">Reference proteome</keyword>
<gene>
    <name evidence="2" type="ORF">IQ241_23760</name>
</gene>
<dbReference type="PANTHER" id="PTHR10683:SF40">
    <property type="entry name" value="FRUCTOSE-6-PHOSPHATE ALDOLASE 1-RELATED"/>
    <property type="match status" value="1"/>
</dbReference>
<proteinExistence type="predicted"/>
<dbReference type="EMBL" id="JADEXG010000096">
    <property type="protein sequence ID" value="MBE9080266.1"/>
    <property type="molecule type" value="Genomic_DNA"/>
</dbReference>
<dbReference type="InterPro" id="IPR001585">
    <property type="entry name" value="TAL/FSA"/>
</dbReference>